<accession>E9G0T8</accession>
<sequence>MENGESDNLVQIRKEKTKISGVSQPLQQQGMQVLLINSIRLETPDAVRVTDLFFPFLQILSARVLYTHTQ</sequence>
<reference evidence="1 2" key="1">
    <citation type="journal article" date="2011" name="Science">
        <title>The ecoresponsive genome of Daphnia pulex.</title>
        <authorList>
            <person name="Colbourne J.K."/>
            <person name="Pfrender M.E."/>
            <person name="Gilbert D."/>
            <person name="Thomas W.K."/>
            <person name="Tucker A."/>
            <person name="Oakley T.H."/>
            <person name="Tokishita S."/>
            <person name="Aerts A."/>
            <person name="Arnold G.J."/>
            <person name="Basu M.K."/>
            <person name="Bauer D.J."/>
            <person name="Caceres C.E."/>
            <person name="Carmel L."/>
            <person name="Casola C."/>
            <person name="Choi J.H."/>
            <person name="Detter J.C."/>
            <person name="Dong Q."/>
            <person name="Dusheyko S."/>
            <person name="Eads B.D."/>
            <person name="Frohlich T."/>
            <person name="Geiler-Samerotte K.A."/>
            <person name="Gerlach D."/>
            <person name="Hatcher P."/>
            <person name="Jogdeo S."/>
            <person name="Krijgsveld J."/>
            <person name="Kriventseva E.V."/>
            <person name="Kultz D."/>
            <person name="Laforsch C."/>
            <person name="Lindquist E."/>
            <person name="Lopez J."/>
            <person name="Manak J.R."/>
            <person name="Muller J."/>
            <person name="Pangilinan J."/>
            <person name="Patwardhan R.P."/>
            <person name="Pitluck S."/>
            <person name="Pritham E.J."/>
            <person name="Rechtsteiner A."/>
            <person name="Rho M."/>
            <person name="Rogozin I.B."/>
            <person name="Sakarya O."/>
            <person name="Salamov A."/>
            <person name="Schaack S."/>
            <person name="Shapiro H."/>
            <person name="Shiga Y."/>
            <person name="Skalitzky C."/>
            <person name="Smith Z."/>
            <person name="Souvorov A."/>
            <person name="Sung W."/>
            <person name="Tang Z."/>
            <person name="Tsuchiya D."/>
            <person name="Tu H."/>
            <person name="Vos H."/>
            <person name="Wang M."/>
            <person name="Wolf Y.I."/>
            <person name="Yamagata H."/>
            <person name="Yamada T."/>
            <person name="Ye Y."/>
            <person name="Shaw J.R."/>
            <person name="Andrews J."/>
            <person name="Crease T.J."/>
            <person name="Tang H."/>
            <person name="Lucas S.M."/>
            <person name="Robertson H.M."/>
            <person name="Bork P."/>
            <person name="Koonin E.V."/>
            <person name="Zdobnov E.M."/>
            <person name="Grigoriev I.V."/>
            <person name="Lynch M."/>
            <person name="Boore J.L."/>
        </authorList>
    </citation>
    <scope>NUCLEOTIDE SEQUENCE [LARGE SCALE GENOMIC DNA]</scope>
</reference>
<dbReference type="KEGG" id="dpx:DAPPUDRAFT_235778"/>
<proteinExistence type="predicted"/>
<dbReference type="HOGENOM" id="CLU_2760390_0_0_1"/>
<protein>
    <submittedName>
        <fullName evidence="1">Uncharacterized protein</fullName>
    </submittedName>
</protein>
<gene>
    <name evidence="1" type="ORF">DAPPUDRAFT_235778</name>
</gene>
<keyword evidence="2" id="KW-1185">Reference proteome</keyword>
<dbReference type="AlphaFoldDB" id="E9G0T8"/>
<dbReference type="Proteomes" id="UP000000305">
    <property type="component" value="Unassembled WGS sequence"/>
</dbReference>
<evidence type="ECO:0000313" key="1">
    <source>
        <dbReference type="EMBL" id="EFX87344.1"/>
    </source>
</evidence>
<evidence type="ECO:0000313" key="2">
    <source>
        <dbReference type="Proteomes" id="UP000000305"/>
    </source>
</evidence>
<organism evidence="1 2">
    <name type="scientific">Daphnia pulex</name>
    <name type="common">Water flea</name>
    <dbReference type="NCBI Taxonomy" id="6669"/>
    <lineage>
        <taxon>Eukaryota</taxon>
        <taxon>Metazoa</taxon>
        <taxon>Ecdysozoa</taxon>
        <taxon>Arthropoda</taxon>
        <taxon>Crustacea</taxon>
        <taxon>Branchiopoda</taxon>
        <taxon>Diplostraca</taxon>
        <taxon>Cladocera</taxon>
        <taxon>Anomopoda</taxon>
        <taxon>Daphniidae</taxon>
        <taxon>Daphnia</taxon>
    </lineage>
</organism>
<name>E9G0T8_DAPPU</name>
<dbReference type="InParanoid" id="E9G0T8"/>
<dbReference type="EMBL" id="GL732528">
    <property type="protein sequence ID" value="EFX87344.1"/>
    <property type="molecule type" value="Genomic_DNA"/>
</dbReference>